<dbReference type="EMBL" id="QJSP01000008">
    <property type="protein sequence ID" value="PYE16291.1"/>
    <property type="molecule type" value="Genomic_DNA"/>
</dbReference>
<dbReference type="Pfam" id="PF11887">
    <property type="entry name" value="Mce4_CUP1"/>
    <property type="match status" value="1"/>
</dbReference>
<gene>
    <name evidence="3" type="ORF">DFR67_10842</name>
</gene>
<name>A0A318RKA1_WILLI</name>
<evidence type="ECO:0000259" key="2">
    <source>
        <dbReference type="Pfam" id="PF11887"/>
    </source>
</evidence>
<dbReference type="InterPro" id="IPR003399">
    <property type="entry name" value="Mce/MlaD"/>
</dbReference>
<dbReference type="RefSeq" id="WP_110470176.1">
    <property type="nucleotide sequence ID" value="NZ_QJSP01000008.1"/>
</dbReference>
<organism evidence="3 4">
    <name type="scientific">Williamsia limnetica</name>
    <dbReference type="NCBI Taxonomy" id="882452"/>
    <lineage>
        <taxon>Bacteria</taxon>
        <taxon>Bacillati</taxon>
        <taxon>Actinomycetota</taxon>
        <taxon>Actinomycetes</taxon>
        <taxon>Mycobacteriales</taxon>
        <taxon>Nocardiaceae</taxon>
        <taxon>Williamsia</taxon>
    </lineage>
</organism>
<dbReference type="Pfam" id="PF02470">
    <property type="entry name" value="MlaD"/>
    <property type="match status" value="1"/>
</dbReference>
<dbReference type="InterPro" id="IPR005693">
    <property type="entry name" value="Mce"/>
</dbReference>
<dbReference type="InterPro" id="IPR052336">
    <property type="entry name" value="MlaD_Phospholipid_Transporter"/>
</dbReference>
<evidence type="ECO:0000313" key="4">
    <source>
        <dbReference type="Proteomes" id="UP000247591"/>
    </source>
</evidence>
<evidence type="ECO:0000259" key="1">
    <source>
        <dbReference type="Pfam" id="PF02470"/>
    </source>
</evidence>
<dbReference type="Proteomes" id="UP000247591">
    <property type="component" value="Unassembled WGS sequence"/>
</dbReference>
<dbReference type="InterPro" id="IPR024516">
    <property type="entry name" value="Mce_C"/>
</dbReference>
<accession>A0A318RKA1</accession>
<reference evidence="3 4" key="1">
    <citation type="submission" date="2018-06" db="EMBL/GenBank/DDBJ databases">
        <title>Genomic Encyclopedia of Type Strains, Phase IV (KMG-IV): sequencing the most valuable type-strain genomes for metagenomic binning, comparative biology and taxonomic classification.</title>
        <authorList>
            <person name="Goeker M."/>
        </authorList>
    </citation>
    <scope>NUCLEOTIDE SEQUENCE [LARGE SCALE GENOMIC DNA]</scope>
    <source>
        <strain evidence="3 4">DSM 45521</strain>
    </source>
</reference>
<protein>
    <submittedName>
        <fullName evidence="3">Phospholipid/cholesterol/gamma-HCH transport system substrate-binding protein</fullName>
    </submittedName>
</protein>
<feature type="domain" description="Mammalian cell entry C-terminal" evidence="2">
    <location>
        <begin position="119"/>
        <end position="263"/>
    </location>
</feature>
<dbReference type="GO" id="GO:0005576">
    <property type="term" value="C:extracellular region"/>
    <property type="evidence" value="ECO:0007669"/>
    <property type="project" value="TreeGrafter"/>
</dbReference>
<dbReference type="SUPFAM" id="SSF58104">
    <property type="entry name" value="Methyl-accepting chemotaxis protein (MCP) signaling domain"/>
    <property type="match status" value="1"/>
</dbReference>
<feature type="domain" description="Mce/MlaD" evidence="1">
    <location>
        <begin position="36"/>
        <end position="109"/>
    </location>
</feature>
<keyword evidence="4" id="KW-1185">Reference proteome</keyword>
<evidence type="ECO:0000313" key="3">
    <source>
        <dbReference type="EMBL" id="PYE16291.1"/>
    </source>
</evidence>
<dbReference type="PANTHER" id="PTHR33371:SF17">
    <property type="entry name" value="MCE-FAMILY PROTEIN MCE1B"/>
    <property type="match status" value="1"/>
</dbReference>
<dbReference type="PANTHER" id="PTHR33371">
    <property type="entry name" value="INTERMEMBRANE PHOSPHOLIPID TRANSPORT SYSTEM BINDING PROTEIN MLAD-RELATED"/>
    <property type="match status" value="1"/>
</dbReference>
<comment type="caution">
    <text evidence="3">The sequence shown here is derived from an EMBL/GenBank/DDBJ whole genome shotgun (WGS) entry which is preliminary data.</text>
</comment>
<dbReference type="GO" id="GO:0051701">
    <property type="term" value="P:biological process involved in interaction with host"/>
    <property type="evidence" value="ECO:0007669"/>
    <property type="project" value="TreeGrafter"/>
</dbReference>
<dbReference type="NCBIfam" id="TIGR00996">
    <property type="entry name" value="Mtu_fam_mce"/>
    <property type="match status" value="1"/>
</dbReference>
<dbReference type="OrthoDB" id="338143at2"/>
<dbReference type="AlphaFoldDB" id="A0A318RKA1"/>
<sequence length="344" mass="37021">MSYRKPLIGLIIFLVISLTLTWTVFNTLQRSVNGATKSYSAVFSDVSGLGVGDDVRMAGVRVGRVDSIALEGTLARVKFRVEANQRVYGNTKASITYENIIGQRYLGLSLADYGQPQVLDGGEIPLAHTEPSFNISVLLNGFEPLFSVLDPEQIDNITTSIIRALQGDNGSITTLVTETSDLAESFAGPDQILGDIIGNLDGIVRTLAEQRGEVDTVITQAQSIFERLSQRRQELVTSLDSISAVVGRVATLADQAAPELNQMLVREPGFASHYMNNKTAFAYLGFNVPILLKGLARNTQSGAFIETYLCSLNVTYVPALSNVIPSIVAAATPGGKPKYSPACQ</sequence>
<proteinExistence type="predicted"/>